<protein>
    <recommendedName>
        <fullName evidence="2">Terminase large subunit gp17-like C-terminal domain-containing protein</fullName>
    </recommendedName>
</protein>
<comment type="caution">
    <text evidence="1">The sequence shown here is derived from an EMBL/GenBank/DDBJ whole genome shotgun (WGS) entry which is preliminary data.</text>
</comment>
<dbReference type="Gene3D" id="3.40.50.300">
    <property type="entry name" value="P-loop containing nucleotide triphosphate hydrolases"/>
    <property type="match status" value="1"/>
</dbReference>
<name>A0A0F9GPB0_9ZZZZ</name>
<proteinExistence type="predicted"/>
<gene>
    <name evidence="1" type="ORF">LCGC14_1885920</name>
</gene>
<dbReference type="InterPro" id="IPR027417">
    <property type="entry name" value="P-loop_NTPase"/>
</dbReference>
<sequence length="354" mass="40537">MTNSTEFDAELIDSFTKLLLAARYDNPKPIPPFHNEMWELCTSNEPKVAIAAPRGHAKSTAITHAYILAMMLFEVKSFCLLVSDTESQAAEFLGDIKAELNGNDALRKKFKIKKLLKETETNLICLKANGHKFRIQAKGSEQKVRGLKWLGKRPDLIVGDDLENDEIVMNPDRREKFRRWFMNALIPCGSDTCWVRIVGTILHLDAMLMRLLEDDTWKSLFYEAHNPDFTEILWREQWPKERLLAVRASYEAQNNLDGYSQEYLNRPIATGNAYFNPDYFKDFDRDKALPKMPSGLNQGERQPFEFFAAADFAISEKEKADYTVIVVGGVDPDGILYVVDVKRADGTQRRLLKS</sequence>
<dbReference type="EMBL" id="LAZR01019499">
    <property type="protein sequence ID" value="KKL92316.1"/>
    <property type="molecule type" value="Genomic_DNA"/>
</dbReference>
<accession>A0A0F9GPB0</accession>
<organism evidence="1">
    <name type="scientific">marine sediment metagenome</name>
    <dbReference type="NCBI Taxonomy" id="412755"/>
    <lineage>
        <taxon>unclassified sequences</taxon>
        <taxon>metagenomes</taxon>
        <taxon>ecological metagenomes</taxon>
    </lineage>
</organism>
<reference evidence="1" key="1">
    <citation type="journal article" date="2015" name="Nature">
        <title>Complex archaea that bridge the gap between prokaryotes and eukaryotes.</title>
        <authorList>
            <person name="Spang A."/>
            <person name="Saw J.H."/>
            <person name="Jorgensen S.L."/>
            <person name="Zaremba-Niedzwiedzka K."/>
            <person name="Martijn J."/>
            <person name="Lind A.E."/>
            <person name="van Eijk R."/>
            <person name="Schleper C."/>
            <person name="Guy L."/>
            <person name="Ettema T.J."/>
        </authorList>
    </citation>
    <scope>NUCLEOTIDE SEQUENCE</scope>
</reference>
<dbReference type="AlphaFoldDB" id="A0A0F9GPB0"/>
<evidence type="ECO:0000313" key="1">
    <source>
        <dbReference type="EMBL" id="KKL92316.1"/>
    </source>
</evidence>
<evidence type="ECO:0008006" key="2">
    <source>
        <dbReference type="Google" id="ProtNLM"/>
    </source>
</evidence>